<evidence type="ECO:0000256" key="4">
    <source>
        <dbReference type="ARBA" id="ARBA00022833"/>
    </source>
</evidence>
<dbReference type="Gene3D" id="3.60.15.10">
    <property type="entry name" value="Ribonuclease Z/Hydroxyacylglutathione hydrolase-like"/>
    <property type="match status" value="1"/>
</dbReference>
<dbReference type="RefSeq" id="WP_204020953.1">
    <property type="nucleotide sequence ID" value="NZ_BOOW01000006.1"/>
</dbReference>
<dbReference type="EMBL" id="BOOW01000006">
    <property type="protein sequence ID" value="GII90505.1"/>
    <property type="molecule type" value="Genomic_DNA"/>
</dbReference>
<dbReference type="CDD" id="cd16277">
    <property type="entry name" value="metallo-hydrolase-like_MBL-fold"/>
    <property type="match status" value="1"/>
</dbReference>
<dbReference type="GO" id="GO:0016787">
    <property type="term" value="F:hydrolase activity"/>
    <property type="evidence" value="ECO:0007669"/>
    <property type="project" value="UniProtKB-KW"/>
</dbReference>
<dbReference type="InterPro" id="IPR051013">
    <property type="entry name" value="MBL_superfamily_lactonases"/>
</dbReference>
<dbReference type="GO" id="GO:0046872">
    <property type="term" value="F:metal ion binding"/>
    <property type="evidence" value="ECO:0007669"/>
    <property type="project" value="UniProtKB-KW"/>
</dbReference>
<comment type="similarity">
    <text evidence="1">Belongs to the metallo-beta-lactamase superfamily.</text>
</comment>
<reference evidence="6" key="1">
    <citation type="submission" date="2021-01" db="EMBL/GenBank/DDBJ databases">
        <title>Whole genome shotgun sequence of Sinosporangium siamense NBRC 109515.</title>
        <authorList>
            <person name="Komaki H."/>
            <person name="Tamura T."/>
        </authorList>
    </citation>
    <scope>NUCLEOTIDE SEQUENCE</scope>
    <source>
        <strain evidence="6">NBRC 109515</strain>
    </source>
</reference>
<evidence type="ECO:0000256" key="3">
    <source>
        <dbReference type="ARBA" id="ARBA00022801"/>
    </source>
</evidence>
<evidence type="ECO:0000313" key="7">
    <source>
        <dbReference type="Proteomes" id="UP000606172"/>
    </source>
</evidence>
<dbReference type="PANTHER" id="PTHR42978:SF6">
    <property type="entry name" value="QUORUM-QUENCHING LACTONASE YTNP-RELATED"/>
    <property type="match status" value="1"/>
</dbReference>
<dbReference type="InterPro" id="IPR036866">
    <property type="entry name" value="RibonucZ/Hydroxyglut_hydro"/>
</dbReference>
<evidence type="ECO:0000256" key="1">
    <source>
        <dbReference type="ARBA" id="ARBA00007749"/>
    </source>
</evidence>
<keyword evidence="7" id="KW-1185">Reference proteome</keyword>
<gene>
    <name evidence="6" type="ORF">Ssi02_07360</name>
</gene>
<evidence type="ECO:0000313" key="6">
    <source>
        <dbReference type="EMBL" id="GII90505.1"/>
    </source>
</evidence>
<evidence type="ECO:0000259" key="5">
    <source>
        <dbReference type="SMART" id="SM00849"/>
    </source>
</evidence>
<keyword evidence="4" id="KW-0862">Zinc</keyword>
<dbReference type="SUPFAM" id="SSF56281">
    <property type="entry name" value="Metallo-hydrolase/oxidoreductase"/>
    <property type="match status" value="1"/>
</dbReference>
<proteinExistence type="inferred from homology"/>
<keyword evidence="2" id="KW-0479">Metal-binding</keyword>
<organism evidence="6 7">
    <name type="scientific">Sinosporangium siamense</name>
    <dbReference type="NCBI Taxonomy" id="1367973"/>
    <lineage>
        <taxon>Bacteria</taxon>
        <taxon>Bacillati</taxon>
        <taxon>Actinomycetota</taxon>
        <taxon>Actinomycetes</taxon>
        <taxon>Streptosporangiales</taxon>
        <taxon>Streptosporangiaceae</taxon>
        <taxon>Sinosporangium</taxon>
    </lineage>
</organism>
<dbReference type="Pfam" id="PF00753">
    <property type="entry name" value="Lactamase_B"/>
    <property type="match status" value="1"/>
</dbReference>
<name>A0A919RAR3_9ACTN</name>
<dbReference type="InterPro" id="IPR001279">
    <property type="entry name" value="Metallo-B-lactamas"/>
</dbReference>
<keyword evidence="3" id="KW-0378">Hydrolase</keyword>
<dbReference type="Proteomes" id="UP000606172">
    <property type="component" value="Unassembled WGS sequence"/>
</dbReference>
<evidence type="ECO:0000256" key="2">
    <source>
        <dbReference type="ARBA" id="ARBA00022723"/>
    </source>
</evidence>
<dbReference type="AlphaFoldDB" id="A0A919RAR3"/>
<sequence length="263" mass="29123">MAFRIGRGGVEIVALRDGDHTPDWIWHFPKDGGDCEGCLNFGAFLVIADGKTVLVDTGWGPHHEPPGGLTAPAGLLADMASAGVGPDDVDLVVFTHLHPDHVGWNLILDPPVRPRFPRARYLVPREDWLHYNVRDDIHPGIVEQALPLERLGVLQLIDDGHRVTSSIRAIAAPGHTPGHTVYAAGDDTLLLGDLAHHPDVLERTRWHQRFDWNPEEAVATREKLLDQAEREGTLVGLGHFPPPSLGHVIRKDGRRIWHPLETR</sequence>
<comment type="caution">
    <text evidence="6">The sequence shown here is derived from an EMBL/GenBank/DDBJ whole genome shotgun (WGS) entry which is preliminary data.</text>
</comment>
<dbReference type="PANTHER" id="PTHR42978">
    <property type="entry name" value="QUORUM-QUENCHING LACTONASE YTNP-RELATED-RELATED"/>
    <property type="match status" value="1"/>
</dbReference>
<feature type="domain" description="Metallo-beta-lactamase" evidence="5">
    <location>
        <begin position="41"/>
        <end position="239"/>
    </location>
</feature>
<accession>A0A919RAR3</accession>
<protein>
    <recommendedName>
        <fullName evidence="5">Metallo-beta-lactamase domain-containing protein</fullName>
    </recommendedName>
</protein>
<dbReference type="SMART" id="SM00849">
    <property type="entry name" value="Lactamase_B"/>
    <property type="match status" value="1"/>
</dbReference>